<dbReference type="PANTHER" id="PTHR47074">
    <property type="entry name" value="BNAC02G40300D PROTEIN"/>
    <property type="match status" value="1"/>
</dbReference>
<dbReference type="InterPro" id="IPR002156">
    <property type="entry name" value="RNaseH_domain"/>
</dbReference>
<dbReference type="SUPFAM" id="SSF53098">
    <property type="entry name" value="Ribonuclease H-like"/>
    <property type="match status" value="1"/>
</dbReference>
<dbReference type="AlphaFoldDB" id="A0AAV0CZY0"/>
<dbReference type="InterPro" id="IPR052929">
    <property type="entry name" value="RNase_H-like_EbsB-rel"/>
</dbReference>
<dbReference type="Pfam" id="PF13456">
    <property type="entry name" value="RVT_3"/>
    <property type="match status" value="1"/>
</dbReference>
<comment type="caution">
    <text evidence="2">The sequence shown here is derived from an EMBL/GenBank/DDBJ whole genome shotgun (WGS) entry which is preliminary data.</text>
</comment>
<feature type="domain" description="RNase H type-1" evidence="1">
    <location>
        <begin position="35"/>
        <end position="147"/>
    </location>
</feature>
<proteinExistence type="predicted"/>
<dbReference type="Gene3D" id="3.30.420.10">
    <property type="entry name" value="Ribonuclease H-like superfamily/Ribonuclease H"/>
    <property type="match status" value="1"/>
</dbReference>
<dbReference type="InterPro" id="IPR044730">
    <property type="entry name" value="RNase_H-like_dom_plant"/>
</dbReference>
<dbReference type="PANTHER" id="PTHR47074:SF11">
    <property type="entry name" value="REVERSE TRANSCRIPTASE-LIKE PROTEIN"/>
    <property type="match status" value="1"/>
</dbReference>
<evidence type="ECO:0000313" key="2">
    <source>
        <dbReference type="EMBL" id="CAH9087957.1"/>
    </source>
</evidence>
<feature type="non-terminal residue" evidence="2">
    <location>
        <position position="156"/>
    </location>
</feature>
<dbReference type="GO" id="GO:0004523">
    <property type="term" value="F:RNA-DNA hybrid ribonuclease activity"/>
    <property type="evidence" value="ECO:0007669"/>
    <property type="project" value="InterPro"/>
</dbReference>
<accession>A0AAV0CZY0</accession>
<dbReference type="InterPro" id="IPR036397">
    <property type="entry name" value="RNaseH_sf"/>
</dbReference>
<evidence type="ECO:0000259" key="1">
    <source>
        <dbReference type="Pfam" id="PF13456"/>
    </source>
</evidence>
<dbReference type="Proteomes" id="UP001152523">
    <property type="component" value="Unassembled WGS sequence"/>
</dbReference>
<dbReference type="GO" id="GO:0003676">
    <property type="term" value="F:nucleic acid binding"/>
    <property type="evidence" value="ECO:0007669"/>
    <property type="project" value="InterPro"/>
</dbReference>
<dbReference type="InterPro" id="IPR012337">
    <property type="entry name" value="RNaseH-like_sf"/>
</dbReference>
<protein>
    <recommendedName>
        <fullName evidence="1">RNase H type-1 domain-containing protein</fullName>
    </recommendedName>
</protein>
<evidence type="ECO:0000313" key="3">
    <source>
        <dbReference type="Proteomes" id="UP001152523"/>
    </source>
</evidence>
<dbReference type="EMBL" id="CAMAPF010000059">
    <property type="protein sequence ID" value="CAH9087957.1"/>
    <property type="molecule type" value="Genomic_DNA"/>
</dbReference>
<name>A0AAV0CZY0_9ASTE</name>
<organism evidence="2 3">
    <name type="scientific">Cuscuta epithymum</name>
    <dbReference type="NCBI Taxonomy" id="186058"/>
    <lineage>
        <taxon>Eukaryota</taxon>
        <taxon>Viridiplantae</taxon>
        <taxon>Streptophyta</taxon>
        <taxon>Embryophyta</taxon>
        <taxon>Tracheophyta</taxon>
        <taxon>Spermatophyta</taxon>
        <taxon>Magnoliopsida</taxon>
        <taxon>eudicotyledons</taxon>
        <taxon>Gunneridae</taxon>
        <taxon>Pentapetalae</taxon>
        <taxon>asterids</taxon>
        <taxon>lamiids</taxon>
        <taxon>Solanales</taxon>
        <taxon>Convolvulaceae</taxon>
        <taxon>Cuscuteae</taxon>
        <taxon>Cuscuta</taxon>
        <taxon>Cuscuta subgen. Cuscuta</taxon>
    </lineage>
</organism>
<sequence length="156" mass="16718">MKPSLGRSSSLGSVAVGWRKPPHGRLKLNIDATIRGNRCGLGGLVSDDAGEFVAGFVKIWQGRLSPLEAELVGIREALSWIKEKGWDSVDVESDSLGAIKEILHGSSVSSLGVIAGDIREIRLLFADISFSHIRRSANMAAHELAQASCSMSDCIF</sequence>
<keyword evidence="3" id="KW-1185">Reference proteome</keyword>
<reference evidence="2" key="1">
    <citation type="submission" date="2022-07" db="EMBL/GenBank/DDBJ databases">
        <authorList>
            <person name="Macas J."/>
            <person name="Novak P."/>
            <person name="Neumann P."/>
        </authorList>
    </citation>
    <scope>NUCLEOTIDE SEQUENCE</scope>
</reference>
<gene>
    <name evidence="2" type="ORF">CEPIT_LOCUS10289</name>
</gene>
<dbReference type="CDD" id="cd06222">
    <property type="entry name" value="RNase_H_like"/>
    <property type="match status" value="1"/>
</dbReference>